<evidence type="ECO:0000259" key="3">
    <source>
        <dbReference type="Pfam" id="PF08240"/>
    </source>
</evidence>
<proteinExistence type="predicted"/>
<dbReference type="Gene3D" id="3.90.180.10">
    <property type="entry name" value="Medium-chain alcohol dehydrogenases, catalytic domain"/>
    <property type="match status" value="1"/>
</dbReference>
<organism evidence="4 5">
    <name type="scientific">Candidatus Fimadaptatus faecigallinarum</name>
    <dbReference type="NCBI Taxonomy" id="2840814"/>
    <lineage>
        <taxon>Bacteria</taxon>
        <taxon>Bacillati</taxon>
        <taxon>Bacillota</taxon>
        <taxon>Clostridia</taxon>
        <taxon>Eubacteriales</taxon>
        <taxon>Candidatus Fimadaptatus</taxon>
    </lineage>
</organism>
<reference evidence="4" key="1">
    <citation type="submission" date="2020-10" db="EMBL/GenBank/DDBJ databases">
        <authorList>
            <person name="Gilroy R."/>
        </authorList>
    </citation>
    <scope>NUCLEOTIDE SEQUENCE</scope>
    <source>
        <strain evidence="4">ChiSxjej2B14-8506</strain>
    </source>
</reference>
<protein>
    <submittedName>
        <fullName evidence="4">Zinc-binding dehydrogenase</fullName>
    </submittedName>
</protein>
<dbReference type="EMBL" id="DVNK01000025">
    <property type="protein sequence ID" value="HIU46303.1"/>
    <property type="molecule type" value="Genomic_DNA"/>
</dbReference>
<dbReference type="PANTHER" id="PTHR43401:SF2">
    <property type="entry name" value="L-THREONINE 3-DEHYDROGENASE"/>
    <property type="match status" value="1"/>
</dbReference>
<dbReference type="SUPFAM" id="SSF50129">
    <property type="entry name" value="GroES-like"/>
    <property type="match status" value="1"/>
</dbReference>
<comment type="caution">
    <text evidence="4">The sequence shown here is derived from an EMBL/GenBank/DDBJ whole genome shotgun (WGS) entry which is preliminary data.</text>
</comment>
<evidence type="ECO:0000313" key="5">
    <source>
        <dbReference type="Proteomes" id="UP000824123"/>
    </source>
</evidence>
<name>A0A9D1LQS2_9FIRM</name>
<dbReference type="Proteomes" id="UP000824123">
    <property type="component" value="Unassembled WGS sequence"/>
</dbReference>
<dbReference type="InterPro" id="IPR013149">
    <property type="entry name" value="ADH-like_C"/>
</dbReference>
<dbReference type="Gene3D" id="3.40.50.720">
    <property type="entry name" value="NAD(P)-binding Rossmann-like Domain"/>
    <property type="match status" value="1"/>
</dbReference>
<keyword evidence="1" id="KW-0560">Oxidoreductase</keyword>
<dbReference type="SUPFAM" id="SSF51735">
    <property type="entry name" value="NAD(P)-binding Rossmann-fold domains"/>
    <property type="match status" value="1"/>
</dbReference>
<reference evidence="4" key="2">
    <citation type="journal article" date="2021" name="PeerJ">
        <title>Extensive microbial diversity within the chicken gut microbiome revealed by metagenomics and culture.</title>
        <authorList>
            <person name="Gilroy R."/>
            <person name="Ravi A."/>
            <person name="Getino M."/>
            <person name="Pursley I."/>
            <person name="Horton D.L."/>
            <person name="Alikhan N.F."/>
            <person name="Baker D."/>
            <person name="Gharbi K."/>
            <person name="Hall N."/>
            <person name="Watson M."/>
            <person name="Adriaenssens E.M."/>
            <person name="Foster-Nyarko E."/>
            <person name="Jarju S."/>
            <person name="Secka A."/>
            <person name="Antonio M."/>
            <person name="Oren A."/>
            <person name="Chaudhuri R.R."/>
            <person name="La Ragione R."/>
            <person name="Hildebrand F."/>
            <person name="Pallen M.J."/>
        </authorList>
    </citation>
    <scope>NUCLEOTIDE SEQUENCE</scope>
    <source>
        <strain evidence="4">ChiSxjej2B14-8506</strain>
    </source>
</reference>
<feature type="domain" description="Alcohol dehydrogenase-like C-terminal" evidence="2">
    <location>
        <begin position="188"/>
        <end position="332"/>
    </location>
</feature>
<dbReference type="InterPro" id="IPR011032">
    <property type="entry name" value="GroES-like_sf"/>
</dbReference>
<feature type="domain" description="Alcohol dehydrogenase-like N-terminal" evidence="3">
    <location>
        <begin position="25"/>
        <end position="126"/>
    </location>
</feature>
<dbReference type="Pfam" id="PF08240">
    <property type="entry name" value="ADH_N"/>
    <property type="match status" value="1"/>
</dbReference>
<dbReference type="InterPro" id="IPR050129">
    <property type="entry name" value="Zn_alcohol_dh"/>
</dbReference>
<dbReference type="CDD" id="cd08238">
    <property type="entry name" value="sorbose_phosphate_red"/>
    <property type="match status" value="1"/>
</dbReference>
<dbReference type="Pfam" id="PF00107">
    <property type="entry name" value="ADH_zinc_N"/>
    <property type="match status" value="1"/>
</dbReference>
<gene>
    <name evidence="4" type="ORF">IAC59_03475</name>
</gene>
<dbReference type="InterPro" id="IPR013154">
    <property type="entry name" value="ADH-like_N"/>
</dbReference>
<dbReference type="InterPro" id="IPR036291">
    <property type="entry name" value="NAD(P)-bd_dom_sf"/>
</dbReference>
<evidence type="ECO:0000313" key="4">
    <source>
        <dbReference type="EMBL" id="HIU46303.1"/>
    </source>
</evidence>
<evidence type="ECO:0000259" key="2">
    <source>
        <dbReference type="Pfam" id="PF00107"/>
    </source>
</evidence>
<sequence>MKTTAVRLYGKRDLRLETFELPPLGDGDILARVVSDSVCMSTYKAASQGENHKRVPNDVHDNPIIVGHEFCGEILEVGARWQDEFKPGQRFSIQPALNDPDDPFSTPGYAFKYLGGDATYVVIPSRVMELGCLLPFNGDAFYYGSLAEPVSCIIGGFHVNYHTTPGVYQHDMGIREGGNLAILAGVGPMGLGAIDYALHCDRRPALVTVTDIDADRLARAEKLFPVDAAAQLGIKLTYVNTATQPDSTQFMLDLTGGKGYDDVYVFAPVAPVVEQGAALLGFDGCLNFFAGPTNTAFSAQFNFYNVHYMLTHVAGNSGGNTDDMREALKLAEQGRINPSTMITHVGGLDAVIDTTLNLPNIKGGKKLIYTHISMPLTALDDLERLGESDPMLRELAAIVARHNGLWSPEAENFLLQHAPCID</sequence>
<dbReference type="GO" id="GO:0016491">
    <property type="term" value="F:oxidoreductase activity"/>
    <property type="evidence" value="ECO:0007669"/>
    <property type="project" value="UniProtKB-KW"/>
</dbReference>
<dbReference type="AlphaFoldDB" id="A0A9D1LQS2"/>
<evidence type="ECO:0000256" key="1">
    <source>
        <dbReference type="ARBA" id="ARBA00023002"/>
    </source>
</evidence>
<accession>A0A9D1LQS2</accession>
<dbReference type="PANTHER" id="PTHR43401">
    <property type="entry name" value="L-THREONINE 3-DEHYDROGENASE"/>
    <property type="match status" value="1"/>
</dbReference>